<accession>A0A3G2SYZ4</accession>
<reference evidence="2 3" key="1">
    <citation type="submission" date="2018-10" db="EMBL/GenBank/DDBJ databases">
        <title>The complete genome of Acinetobacter wuhouensis strain WCHAW010062.</title>
        <authorList>
            <person name="Hu Y."/>
            <person name="Long H."/>
            <person name="Feng Y."/>
            <person name="Zong Z."/>
        </authorList>
    </citation>
    <scope>NUCLEOTIDE SEQUENCE [LARGE SCALE GENOMIC DNA]</scope>
    <source>
        <strain evidence="2 3">WCHAW010062</strain>
    </source>
</reference>
<dbReference type="EMBL" id="CP033133">
    <property type="protein sequence ID" value="AYO52927.1"/>
    <property type="molecule type" value="Genomic_DNA"/>
</dbReference>
<keyword evidence="1" id="KW-0732">Signal</keyword>
<feature type="chain" id="PRO_5018048741" description="Lipoprotein" evidence="1">
    <location>
        <begin position="25"/>
        <end position="158"/>
    </location>
</feature>
<dbReference type="Proteomes" id="UP000279962">
    <property type="component" value="Chromosome"/>
</dbReference>
<sequence>MFNLIKLIKIVGSFCLMLPILSCATTKKDDVTKLKDFNYGLMTSIDLDRTVYSKAVASELTPITQELYKSTLLKISLIRQFEKQFGVSYKIEDELNIHEINSLCLAGNFLKSYEKYKPKQIDESENYNWIDKKQQIWKAQLNEHFGEKMQENDCRQQY</sequence>
<protein>
    <recommendedName>
        <fullName evidence="4">Lipoprotein</fullName>
    </recommendedName>
</protein>
<name>A0A3G2SYZ4_9GAMM</name>
<dbReference type="RefSeq" id="WP_087552825.1">
    <property type="nucleotide sequence ID" value="NZ_CP033133.1"/>
</dbReference>
<feature type="signal peptide" evidence="1">
    <location>
        <begin position="1"/>
        <end position="24"/>
    </location>
</feature>
<organism evidence="2 3">
    <name type="scientific">Acinetobacter wuhouensis</name>
    <dbReference type="NCBI Taxonomy" id="1879050"/>
    <lineage>
        <taxon>Bacteria</taxon>
        <taxon>Pseudomonadati</taxon>
        <taxon>Pseudomonadota</taxon>
        <taxon>Gammaproteobacteria</taxon>
        <taxon>Moraxellales</taxon>
        <taxon>Moraxellaceae</taxon>
        <taxon>Acinetobacter</taxon>
    </lineage>
</organism>
<evidence type="ECO:0000313" key="3">
    <source>
        <dbReference type="Proteomes" id="UP000279962"/>
    </source>
</evidence>
<dbReference type="AlphaFoldDB" id="A0A3G2SYZ4"/>
<evidence type="ECO:0000313" key="2">
    <source>
        <dbReference type="EMBL" id="AYO52927.1"/>
    </source>
</evidence>
<evidence type="ECO:0000256" key="1">
    <source>
        <dbReference type="SAM" id="SignalP"/>
    </source>
</evidence>
<evidence type="ECO:0008006" key="4">
    <source>
        <dbReference type="Google" id="ProtNLM"/>
    </source>
</evidence>
<gene>
    <name evidence="2" type="ORF">CDG68_04255</name>
</gene>
<proteinExistence type="predicted"/>